<organism evidence="2 3">
    <name type="scientific">Plakobranchus ocellatus</name>
    <dbReference type="NCBI Taxonomy" id="259542"/>
    <lineage>
        <taxon>Eukaryota</taxon>
        <taxon>Metazoa</taxon>
        <taxon>Spiralia</taxon>
        <taxon>Lophotrochozoa</taxon>
        <taxon>Mollusca</taxon>
        <taxon>Gastropoda</taxon>
        <taxon>Heterobranchia</taxon>
        <taxon>Euthyneura</taxon>
        <taxon>Panpulmonata</taxon>
        <taxon>Sacoglossa</taxon>
        <taxon>Placobranchoidea</taxon>
        <taxon>Plakobranchidae</taxon>
        <taxon>Plakobranchus</taxon>
    </lineage>
</organism>
<name>A0AAV3Z9Z9_9GAST</name>
<accession>A0AAV3Z9Z9</accession>
<evidence type="ECO:0000313" key="2">
    <source>
        <dbReference type="EMBL" id="GFN92760.1"/>
    </source>
</evidence>
<feature type="compositionally biased region" description="Low complexity" evidence="1">
    <location>
        <begin position="10"/>
        <end position="19"/>
    </location>
</feature>
<reference evidence="2 3" key="1">
    <citation type="journal article" date="2021" name="Elife">
        <title>Chloroplast acquisition without the gene transfer in kleptoplastic sea slugs, Plakobranchus ocellatus.</title>
        <authorList>
            <person name="Maeda T."/>
            <person name="Takahashi S."/>
            <person name="Yoshida T."/>
            <person name="Shimamura S."/>
            <person name="Takaki Y."/>
            <person name="Nagai Y."/>
            <person name="Toyoda A."/>
            <person name="Suzuki Y."/>
            <person name="Arimoto A."/>
            <person name="Ishii H."/>
            <person name="Satoh N."/>
            <person name="Nishiyama T."/>
            <person name="Hasebe M."/>
            <person name="Maruyama T."/>
            <person name="Minagawa J."/>
            <person name="Obokata J."/>
            <person name="Shigenobu S."/>
        </authorList>
    </citation>
    <scope>NUCLEOTIDE SEQUENCE [LARGE SCALE GENOMIC DNA]</scope>
</reference>
<evidence type="ECO:0000256" key="1">
    <source>
        <dbReference type="SAM" id="MobiDB-lite"/>
    </source>
</evidence>
<dbReference type="EMBL" id="BLXT01002298">
    <property type="protein sequence ID" value="GFN92760.1"/>
    <property type="molecule type" value="Genomic_DNA"/>
</dbReference>
<feature type="region of interest" description="Disordered" evidence="1">
    <location>
        <begin position="1"/>
        <end position="75"/>
    </location>
</feature>
<gene>
    <name evidence="2" type="ORF">PoB_001926600</name>
</gene>
<feature type="compositionally biased region" description="Pro residues" evidence="1">
    <location>
        <begin position="20"/>
        <end position="34"/>
    </location>
</feature>
<proteinExistence type="predicted"/>
<comment type="caution">
    <text evidence="2">The sequence shown here is derived from an EMBL/GenBank/DDBJ whole genome shotgun (WGS) entry which is preliminary data.</text>
</comment>
<sequence>MFPRLCSPQSLPLPRQRPAALPPPPPPSLPPPRPQQQHQHQQRSIHHLNLPPTTAPTAGLRRNLRPTCETTTTPGPKDFLSHLAAVTAAAGPPFLPHFRFPFLFPRYPAEVNCSHTGPLLFPPPPLPPSAPPLPSPYTTLPPLSFPAQATFFTLADLDLCLYGNTGWLTSTSVTSSSSSSSNRTRSYAFTGLRTRSTGFRMGDTPDPGLINDTIPPLSVSQWRCSKTVPPVHDLPP</sequence>
<protein>
    <submittedName>
        <fullName evidence="2">Uncharacterized protein</fullName>
    </submittedName>
</protein>
<keyword evidence="3" id="KW-1185">Reference proteome</keyword>
<dbReference type="Proteomes" id="UP000735302">
    <property type="component" value="Unassembled WGS sequence"/>
</dbReference>
<dbReference type="AlphaFoldDB" id="A0AAV3Z9Z9"/>
<evidence type="ECO:0000313" key="3">
    <source>
        <dbReference type="Proteomes" id="UP000735302"/>
    </source>
</evidence>
<feature type="non-terminal residue" evidence="2">
    <location>
        <position position="236"/>
    </location>
</feature>